<feature type="compositionally biased region" description="Polar residues" evidence="6">
    <location>
        <begin position="346"/>
        <end position="355"/>
    </location>
</feature>
<feature type="region of interest" description="Disordered" evidence="6">
    <location>
        <begin position="337"/>
        <end position="454"/>
    </location>
</feature>
<dbReference type="InterPro" id="IPR011009">
    <property type="entry name" value="Kinase-like_dom_sf"/>
</dbReference>
<keyword evidence="5" id="KW-0418">Kinase</keyword>
<keyword evidence="9" id="KW-1185">Reference proteome</keyword>
<feature type="domain" description="Protein kinase" evidence="7">
    <location>
        <begin position="19"/>
        <end position="307"/>
    </location>
</feature>
<dbReference type="EMBL" id="JAWIZZ010000051">
    <property type="protein sequence ID" value="KAK5778882.1"/>
    <property type="molecule type" value="Genomic_DNA"/>
</dbReference>
<evidence type="ECO:0000256" key="4">
    <source>
        <dbReference type="PROSITE-ProRule" id="PRU10141"/>
    </source>
</evidence>
<dbReference type="PROSITE" id="PS00108">
    <property type="entry name" value="PROTEIN_KINASE_ST"/>
    <property type="match status" value="1"/>
</dbReference>
<dbReference type="InterPro" id="IPR008271">
    <property type="entry name" value="Ser/Thr_kinase_AS"/>
</dbReference>
<name>A0AAN7WNP0_9SACH</name>
<dbReference type="InterPro" id="IPR017441">
    <property type="entry name" value="Protein_kinase_ATP_BS"/>
</dbReference>
<dbReference type="FunFam" id="1.10.510.10:FF:001123">
    <property type="entry name" value="CK1/CK1/CK1-D protein kinase"/>
    <property type="match status" value="1"/>
</dbReference>
<keyword evidence="5" id="KW-0723">Serine/threonine-protein kinase</keyword>
<dbReference type="PROSITE" id="PS00107">
    <property type="entry name" value="PROTEIN_KINASE_ATP"/>
    <property type="match status" value="1"/>
</dbReference>
<dbReference type="GO" id="GO:0004674">
    <property type="term" value="F:protein serine/threonine kinase activity"/>
    <property type="evidence" value="ECO:0007669"/>
    <property type="project" value="UniProtKB-KW"/>
</dbReference>
<evidence type="ECO:0000313" key="9">
    <source>
        <dbReference type="Proteomes" id="UP001306508"/>
    </source>
</evidence>
<sequence length="454" mass="52868">MLSSVRRSNHQKHIVGIHYVLGNKIGEGSFGVIFEGENILNENHKEPVAIKFEPRNSETPQLRDEFRAYRILNGCLGIPHAYYYGQEGMHNVLVIDLLGPSLEDLFEWCGRKFSVKTTCLIAKQMIQRIREIHKHDLIYRDIKPDNFLISQYQLVSKENKCITKNAHDDPNLIYMVDFGMAKQYRDPRTKHHIPYREKKSLSGTARYMSINTHFGKEQSRRDDLESIGHVLFYFLRGSLPWQGLKAPNSKLKYEKIGHTKQKIPPNELLMNDLIPRQFAMFLSYSRGLKFNEEPDYEYLIGLIDEVMVENKIVDDGHYDWMELNDGKGWDIRVNKRTNLHGYGNPTPRNTNTNKARFNMDSRKGSNSPYDRTVINKSTNIGTSRNSKNSKQQQRIITNSSNRNYNSIESPNDILFKKGNNYRSNHPLNNQRYDSDNYYVTNDDSDIKRNGLSHP</sequence>
<protein>
    <recommendedName>
        <fullName evidence="1">non-specific serine/threonine protein kinase</fullName>
        <ecNumber evidence="1">2.7.11.1</ecNumber>
    </recommendedName>
</protein>
<feature type="binding site" evidence="4">
    <location>
        <position position="51"/>
    </location>
    <ligand>
        <name>ATP</name>
        <dbReference type="ChEBI" id="CHEBI:30616"/>
    </ligand>
</feature>
<evidence type="ECO:0000256" key="6">
    <source>
        <dbReference type="SAM" id="MobiDB-lite"/>
    </source>
</evidence>
<dbReference type="Proteomes" id="UP001306508">
    <property type="component" value="Unassembled WGS sequence"/>
</dbReference>
<keyword evidence="2 4" id="KW-0547">Nucleotide-binding</keyword>
<gene>
    <name evidence="8" type="ORF">RI543_003809</name>
</gene>
<comment type="similarity">
    <text evidence="5">Belongs to the protein kinase superfamily.</text>
</comment>
<proteinExistence type="inferred from homology"/>
<dbReference type="EC" id="2.7.11.1" evidence="1"/>
<keyword evidence="3 4" id="KW-0067">ATP-binding</keyword>
<dbReference type="AlphaFoldDB" id="A0AAN7WNP0"/>
<dbReference type="SUPFAM" id="SSF56112">
    <property type="entry name" value="Protein kinase-like (PK-like)"/>
    <property type="match status" value="1"/>
</dbReference>
<keyword evidence="5" id="KW-0808">Transferase</keyword>
<accession>A0AAN7WNP0</accession>
<dbReference type="InterPro" id="IPR000719">
    <property type="entry name" value="Prot_kinase_dom"/>
</dbReference>
<evidence type="ECO:0000256" key="3">
    <source>
        <dbReference type="ARBA" id="ARBA00022840"/>
    </source>
</evidence>
<reference evidence="9" key="1">
    <citation type="submission" date="2023-07" db="EMBL/GenBank/DDBJ databases">
        <title>A draft genome of Kazachstania heterogenica Y-27499.</title>
        <authorList>
            <person name="Donic C."/>
            <person name="Kralova J.S."/>
            <person name="Fidel L."/>
            <person name="Ben-Dor S."/>
            <person name="Jung S."/>
        </authorList>
    </citation>
    <scope>NUCLEOTIDE SEQUENCE [LARGE SCALE GENOMIC DNA]</scope>
    <source>
        <strain evidence="9">Y27499</strain>
    </source>
</reference>
<feature type="compositionally biased region" description="Polar residues" evidence="6">
    <location>
        <begin position="420"/>
        <end position="441"/>
    </location>
</feature>
<dbReference type="PROSITE" id="PS50011">
    <property type="entry name" value="PROTEIN_KINASE_DOM"/>
    <property type="match status" value="1"/>
</dbReference>
<feature type="compositionally biased region" description="Polar residues" evidence="6">
    <location>
        <begin position="364"/>
        <end position="409"/>
    </location>
</feature>
<dbReference type="InterPro" id="IPR050235">
    <property type="entry name" value="CK1_Ser-Thr_kinase"/>
</dbReference>
<dbReference type="Gene3D" id="1.10.510.10">
    <property type="entry name" value="Transferase(Phosphotransferase) domain 1"/>
    <property type="match status" value="1"/>
</dbReference>
<organism evidence="8 9">
    <name type="scientific">Arxiozyma heterogenica</name>
    <dbReference type="NCBI Taxonomy" id="278026"/>
    <lineage>
        <taxon>Eukaryota</taxon>
        <taxon>Fungi</taxon>
        <taxon>Dikarya</taxon>
        <taxon>Ascomycota</taxon>
        <taxon>Saccharomycotina</taxon>
        <taxon>Saccharomycetes</taxon>
        <taxon>Saccharomycetales</taxon>
        <taxon>Saccharomycetaceae</taxon>
        <taxon>Arxiozyma</taxon>
    </lineage>
</organism>
<dbReference type="Pfam" id="PF00069">
    <property type="entry name" value="Pkinase"/>
    <property type="match status" value="1"/>
</dbReference>
<evidence type="ECO:0000256" key="1">
    <source>
        <dbReference type="ARBA" id="ARBA00012513"/>
    </source>
</evidence>
<dbReference type="PANTHER" id="PTHR11909">
    <property type="entry name" value="CASEIN KINASE-RELATED"/>
    <property type="match status" value="1"/>
</dbReference>
<dbReference type="GO" id="GO:0005524">
    <property type="term" value="F:ATP binding"/>
    <property type="evidence" value="ECO:0007669"/>
    <property type="project" value="UniProtKB-UniRule"/>
</dbReference>
<dbReference type="SMART" id="SM00220">
    <property type="entry name" value="S_TKc"/>
    <property type="match status" value="1"/>
</dbReference>
<evidence type="ECO:0000259" key="7">
    <source>
        <dbReference type="PROSITE" id="PS50011"/>
    </source>
</evidence>
<evidence type="ECO:0000256" key="5">
    <source>
        <dbReference type="RuleBase" id="RU000304"/>
    </source>
</evidence>
<evidence type="ECO:0000256" key="2">
    <source>
        <dbReference type="ARBA" id="ARBA00022741"/>
    </source>
</evidence>
<evidence type="ECO:0000313" key="8">
    <source>
        <dbReference type="EMBL" id="KAK5778882.1"/>
    </source>
</evidence>
<comment type="caution">
    <text evidence="8">The sequence shown here is derived from an EMBL/GenBank/DDBJ whole genome shotgun (WGS) entry which is preliminary data.</text>
</comment>